<keyword evidence="8 18" id="KW-0863">Zinc-finger</keyword>
<evidence type="ECO:0000256" key="3">
    <source>
        <dbReference type="ARBA" id="ARBA00022723"/>
    </source>
</evidence>
<dbReference type="Gene3D" id="3.30.1490.20">
    <property type="entry name" value="ATP-grasp fold, A domain"/>
    <property type="match status" value="1"/>
</dbReference>
<evidence type="ECO:0000256" key="10">
    <source>
        <dbReference type="ARBA" id="ARBA00022840"/>
    </source>
</evidence>
<dbReference type="GO" id="GO:0016887">
    <property type="term" value="F:ATP hydrolysis activity"/>
    <property type="evidence" value="ECO:0007669"/>
    <property type="project" value="InterPro"/>
</dbReference>
<gene>
    <name evidence="18" type="primary">uvrA</name>
    <name evidence="20" type="ORF">EDC50_2262</name>
</gene>
<keyword evidence="21" id="KW-1185">Reference proteome</keyword>
<keyword evidence="7 18" id="KW-0228">DNA excision</keyword>
<protein>
    <recommendedName>
        <fullName evidence="16 18">UvrABC system protein A</fullName>
        <shortName evidence="18">UvrA protein</shortName>
    </recommendedName>
    <alternativeName>
        <fullName evidence="17 18">Excinuclease ABC subunit A</fullName>
    </alternativeName>
</protein>
<evidence type="ECO:0000256" key="8">
    <source>
        <dbReference type="ARBA" id="ARBA00022771"/>
    </source>
</evidence>
<dbReference type="PANTHER" id="PTHR43152:SF3">
    <property type="entry name" value="UVRABC SYSTEM PROTEIN A"/>
    <property type="match status" value="1"/>
</dbReference>
<evidence type="ECO:0000256" key="14">
    <source>
        <dbReference type="ARBA" id="ARBA00023236"/>
    </source>
</evidence>
<dbReference type="OrthoDB" id="9809851at2"/>
<evidence type="ECO:0000256" key="15">
    <source>
        <dbReference type="ARBA" id="ARBA00038000"/>
    </source>
</evidence>
<reference evidence="20 21" key="1">
    <citation type="submission" date="2018-11" db="EMBL/GenBank/DDBJ databases">
        <title>Genomic Encyclopedia of Type Strains, Phase IV (KMG-IV): sequencing the most valuable type-strain genomes for metagenomic binning, comparative biology and taxonomic classification.</title>
        <authorList>
            <person name="Goeker M."/>
        </authorList>
    </citation>
    <scope>NUCLEOTIDE SEQUENCE [LARGE SCALE GENOMIC DNA]</scope>
    <source>
        <strain evidence="20 21">DSM 25623</strain>
    </source>
</reference>
<dbReference type="RefSeq" id="WP_123770593.1">
    <property type="nucleotide sequence ID" value="NZ_RKQN01000003.1"/>
</dbReference>
<dbReference type="InterPro" id="IPR013815">
    <property type="entry name" value="ATP_grasp_subdomain_1"/>
</dbReference>
<dbReference type="InterPro" id="IPR027417">
    <property type="entry name" value="P-loop_NTPase"/>
</dbReference>
<dbReference type="Pfam" id="PF17755">
    <property type="entry name" value="UvrA_DNA-bind"/>
    <property type="match status" value="1"/>
</dbReference>
<dbReference type="GO" id="GO:0005737">
    <property type="term" value="C:cytoplasm"/>
    <property type="evidence" value="ECO:0007669"/>
    <property type="project" value="UniProtKB-SubCell"/>
</dbReference>
<dbReference type="PROSITE" id="PS00211">
    <property type="entry name" value="ABC_TRANSPORTER_1"/>
    <property type="match status" value="2"/>
</dbReference>
<comment type="function">
    <text evidence="18">The UvrABC repair system catalyzes the recognition and processing of DNA lesions. UvrA is an ATPase and a DNA-binding protein. A damage recognition complex composed of 2 UvrA and 2 UvrB subunits scans DNA for abnormalities. When the presence of a lesion has been verified by UvrB, the UvrA molecules dissociate.</text>
</comment>
<evidence type="ECO:0000256" key="18">
    <source>
        <dbReference type="HAMAP-Rule" id="MF_00205"/>
    </source>
</evidence>
<dbReference type="Gene3D" id="1.20.1580.10">
    <property type="entry name" value="ABC transporter ATPase like domain"/>
    <property type="match status" value="2"/>
</dbReference>
<dbReference type="InterPro" id="IPR003439">
    <property type="entry name" value="ABC_transporter-like_ATP-bd"/>
</dbReference>
<dbReference type="SUPFAM" id="SSF52540">
    <property type="entry name" value="P-loop containing nucleoside triphosphate hydrolases"/>
    <property type="match status" value="2"/>
</dbReference>
<dbReference type="NCBIfam" id="NF001503">
    <property type="entry name" value="PRK00349.1"/>
    <property type="match status" value="1"/>
</dbReference>
<dbReference type="GO" id="GO:0008270">
    <property type="term" value="F:zinc ion binding"/>
    <property type="evidence" value="ECO:0007669"/>
    <property type="project" value="UniProtKB-UniRule"/>
</dbReference>
<dbReference type="Gene3D" id="1.10.8.280">
    <property type="entry name" value="ABC transporter ATPase domain-like"/>
    <property type="match status" value="1"/>
</dbReference>
<keyword evidence="12 18" id="KW-0238">DNA-binding</keyword>
<dbReference type="GO" id="GO:0003677">
    <property type="term" value="F:DNA binding"/>
    <property type="evidence" value="ECO:0007669"/>
    <property type="project" value="UniProtKB-UniRule"/>
</dbReference>
<dbReference type="InterPro" id="IPR041552">
    <property type="entry name" value="UvrA_DNA-bd"/>
</dbReference>
<dbReference type="PROSITE" id="PS50893">
    <property type="entry name" value="ABC_TRANSPORTER_2"/>
    <property type="match status" value="1"/>
</dbReference>
<feature type="domain" description="ABC transporter" evidence="19">
    <location>
        <begin position="619"/>
        <end position="960"/>
    </location>
</feature>
<proteinExistence type="inferred from homology"/>
<dbReference type="InterPro" id="IPR004602">
    <property type="entry name" value="UvrA"/>
</dbReference>
<evidence type="ECO:0000256" key="12">
    <source>
        <dbReference type="ARBA" id="ARBA00023125"/>
    </source>
</evidence>
<feature type="binding site" evidence="18">
    <location>
        <begin position="33"/>
        <end position="40"/>
    </location>
    <ligand>
        <name>ATP</name>
        <dbReference type="ChEBI" id="CHEBI:30616"/>
    </ligand>
</feature>
<dbReference type="GO" id="GO:0009381">
    <property type="term" value="F:excinuclease ABC activity"/>
    <property type="evidence" value="ECO:0007669"/>
    <property type="project" value="UniProtKB-UniRule"/>
</dbReference>
<dbReference type="CDD" id="cd03271">
    <property type="entry name" value="ABC_UvrA_II"/>
    <property type="match status" value="1"/>
</dbReference>
<evidence type="ECO:0000256" key="7">
    <source>
        <dbReference type="ARBA" id="ARBA00022769"/>
    </source>
</evidence>
<evidence type="ECO:0000256" key="1">
    <source>
        <dbReference type="ARBA" id="ARBA00004496"/>
    </source>
</evidence>
<dbReference type="FunFam" id="1.10.8.280:FF:000001">
    <property type="entry name" value="UvrABC system protein A"/>
    <property type="match status" value="1"/>
</dbReference>
<dbReference type="InterPro" id="IPR041102">
    <property type="entry name" value="UvrA_inter"/>
</dbReference>
<feature type="zinc finger region" description="C4-type" evidence="18">
    <location>
        <begin position="277"/>
        <end position="304"/>
    </location>
</feature>
<evidence type="ECO:0000256" key="16">
    <source>
        <dbReference type="ARBA" id="ARBA00039316"/>
    </source>
</evidence>
<evidence type="ECO:0000256" key="2">
    <source>
        <dbReference type="ARBA" id="ARBA00022490"/>
    </source>
</evidence>
<dbReference type="Pfam" id="PF17760">
    <property type="entry name" value="UvrA_inter"/>
    <property type="match status" value="1"/>
</dbReference>
<dbReference type="Proteomes" id="UP000269708">
    <property type="component" value="Unassembled WGS sequence"/>
</dbReference>
<dbReference type="GO" id="GO:0005524">
    <property type="term" value="F:ATP binding"/>
    <property type="evidence" value="ECO:0007669"/>
    <property type="project" value="UniProtKB-UniRule"/>
</dbReference>
<dbReference type="SMART" id="SM00382">
    <property type="entry name" value="AAA"/>
    <property type="match status" value="1"/>
</dbReference>
<feature type="binding site" evidence="18">
    <location>
        <begin position="664"/>
        <end position="671"/>
    </location>
    <ligand>
        <name>ATP</name>
        <dbReference type="ChEBI" id="CHEBI:30616"/>
    </ligand>
</feature>
<dbReference type="InterPro" id="IPR003593">
    <property type="entry name" value="AAA+_ATPase"/>
</dbReference>
<name>A0A3N4VBL3_9GAMM</name>
<comment type="similarity">
    <text evidence="15 18">Belongs to the ABC transporter superfamily. UvrA family.</text>
</comment>
<feature type="zinc finger region" description="C4-type" evidence="18">
    <location>
        <begin position="763"/>
        <end position="789"/>
    </location>
</feature>
<dbReference type="GO" id="GO:0009432">
    <property type="term" value="P:SOS response"/>
    <property type="evidence" value="ECO:0007669"/>
    <property type="project" value="UniProtKB-UniRule"/>
</dbReference>
<dbReference type="GO" id="GO:0009380">
    <property type="term" value="C:excinuclease repair complex"/>
    <property type="evidence" value="ECO:0007669"/>
    <property type="project" value="InterPro"/>
</dbReference>
<dbReference type="FunFam" id="1.20.1580.10:FF:000002">
    <property type="entry name" value="UvrABC system protein A"/>
    <property type="match status" value="1"/>
</dbReference>
<evidence type="ECO:0000256" key="13">
    <source>
        <dbReference type="ARBA" id="ARBA00023204"/>
    </source>
</evidence>
<evidence type="ECO:0000256" key="6">
    <source>
        <dbReference type="ARBA" id="ARBA00022763"/>
    </source>
</evidence>
<evidence type="ECO:0000256" key="4">
    <source>
        <dbReference type="ARBA" id="ARBA00022737"/>
    </source>
</evidence>
<dbReference type="Gene3D" id="3.40.50.300">
    <property type="entry name" value="P-loop containing nucleotide triphosphate hydrolases"/>
    <property type="match status" value="2"/>
</dbReference>
<keyword evidence="5 18" id="KW-0547">Nucleotide-binding</keyword>
<keyword evidence="13 18" id="KW-0234">DNA repair</keyword>
<evidence type="ECO:0000256" key="11">
    <source>
        <dbReference type="ARBA" id="ARBA00022881"/>
    </source>
</evidence>
<evidence type="ECO:0000313" key="20">
    <source>
        <dbReference type="EMBL" id="RPE77009.1"/>
    </source>
</evidence>
<keyword evidence="6 18" id="KW-0227">DNA damage</keyword>
<evidence type="ECO:0000256" key="5">
    <source>
        <dbReference type="ARBA" id="ARBA00022741"/>
    </source>
</evidence>
<comment type="subunit">
    <text evidence="18">Forms a heterotetramer with UvrB during the search for lesions.</text>
</comment>
<dbReference type="PANTHER" id="PTHR43152">
    <property type="entry name" value="UVRABC SYSTEM PROTEIN A"/>
    <property type="match status" value="1"/>
</dbReference>
<evidence type="ECO:0000313" key="21">
    <source>
        <dbReference type="Proteomes" id="UP000269708"/>
    </source>
</evidence>
<dbReference type="HAMAP" id="MF_00205">
    <property type="entry name" value="UvrA"/>
    <property type="match status" value="1"/>
</dbReference>
<keyword evidence="14 18" id="KW-0742">SOS response</keyword>
<keyword evidence="10 18" id="KW-0067">ATP-binding</keyword>
<keyword evidence="9 18" id="KW-0862">Zinc</keyword>
<dbReference type="EMBL" id="RKQN01000003">
    <property type="protein sequence ID" value="RPE77009.1"/>
    <property type="molecule type" value="Genomic_DNA"/>
</dbReference>
<comment type="subcellular location">
    <subcellularLocation>
        <location evidence="1 18">Cytoplasm</location>
    </subcellularLocation>
</comment>
<keyword evidence="2 18" id="KW-0963">Cytoplasm</keyword>
<comment type="caution">
    <text evidence="20">The sequence shown here is derived from an EMBL/GenBank/DDBJ whole genome shotgun (WGS) entry which is preliminary data.</text>
</comment>
<dbReference type="CDD" id="cd03270">
    <property type="entry name" value="ABC_UvrA_I"/>
    <property type="match status" value="1"/>
</dbReference>
<evidence type="ECO:0000259" key="19">
    <source>
        <dbReference type="PROSITE" id="PS50893"/>
    </source>
</evidence>
<dbReference type="NCBIfam" id="TIGR00630">
    <property type="entry name" value="uvra"/>
    <property type="match status" value="1"/>
</dbReference>
<organism evidence="20 21">
    <name type="scientific">Vulcaniibacterium tengchongense</name>
    <dbReference type="NCBI Taxonomy" id="1273429"/>
    <lineage>
        <taxon>Bacteria</taxon>
        <taxon>Pseudomonadati</taxon>
        <taxon>Pseudomonadota</taxon>
        <taxon>Gammaproteobacteria</taxon>
        <taxon>Lysobacterales</taxon>
        <taxon>Lysobacteraceae</taxon>
        <taxon>Vulcaniibacterium</taxon>
    </lineage>
</organism>
<evidence type="ECO:0000256" key="9">
    <source>
        <dbReference type="ARBA" id="ARBA00022833"/>
    </source>
</evidence>
<sequence length="986" mass="108395">MALDYIRLRGARTHNLKNIDLDLPRDKLIVITGLSGSGKSSLAFDTIYAEGQRRYVESLSAYARQFLSVMEKPDLDHIEGLSPAISIEQKSTSHNPRSTVGTITEIYDYLRLLYARVGTPRCPDHGYPLEAQTVSQMVDQVIALGATEEGRERRYMLLAPVVRERKGEHAQVFEQLRAQGYVRVRVDGVLYEIDAVPPLALRQKHTIEAVIDRFKPREDIKQRLAESFETALKLGDGMAQVMSLDAAQDGAGAAGGRMPGAAEPGAATLLFSSKYSCPVCDYSLPELEPRLFSFNSPIGACPSCDGLGVAQFFDPARVVVHPELSLSAGAVRGWDRRNAYYFSMIQSLAKHYKFDVDAPWQSLKQGVRDAILFGSGEELISFTYLSDSGSRHQRKHRFEGIVPNLERRYRETESAAVREELAKYISERPCPECGGARLNRAARSVFVAEKPLPEIVVLPVDDALAFFKGLELPGWRGEIAAKIVKEITDRLRFLVDVGLDYLTLERKADSLSGGEAQRIRLASQIGAGLVGVMYVLDEPSIGLHQRDNERLLGTLTRLRDLGNTVIVVEHDEDAIRLADHIVDIGPGAGVHGGEVVAQGALEDVLKAPRSLTGQYLSGKRRIEIPKQRRKPDPKATFRLRGASGNNLKNVDLEIPAGLFTCITGVSGSGKSTLINDTLYALAANELNGAAHTPAPYKSHENLDLWDKVVDIDQSPIGRTPRSNPATYTGLFTPLRELFAQVPEARARGYSPGRFSFNVRGGRCEACQGDGLIKVEMHFLPDVYVPCDVCGGKRYNRETLEILYKGHNINDVLEMTVEDALGLFENIPAIARKLETLMDVGLSYIKLGQSATTLSGGEAQRVKLSRELSRRDTGRTLYILDEPTTGLHFHDIEHLLSVLHRLRDDGNTVVVIEHNLDVIKTADWVIDLGPEGGHRGGTIIATGTPEEIARMPHSHTGRFLAPLLGIKPGTQAAASAAKPNHRKKTAA</sequence>
<keyword evidence="3 18" id="KW-0479">Metal-binding</keyword>
<dbReference type="AlphaFoldDB" id="A0A3N4VBL3"/>
<keyword evidence="11 18" id="KW-0267">Excision nuclease</keyword>
<dbReference type="GO" id="GO:0006289">
    <property type="term" value="P:nucleotide-excision repair"/>
    <property type="evidence" value="ECO:0007669"/>
    <property type="project" value="UniProtKB-UniRule"/>
</dbReference>
<evidence type="ECO:0000256" key="17">
    <source>
        <dbReference type="ARBA" id="ARBA00042156"/>
    </source>
</evidence>
<accession>A0A3N4VBL3</accession>
<keyword evidence="4 18" id="KW-0677">Repeat</keyword>
<dbReference type="InterPro" id="IPR017871">
    <property type="entry name" value="ABC_transporter-like_CS"/>
</dbReference>